<keyword evidence="2" id="KW-1185">Reference proteome</keyword>
<name>A0ACC6T3G3_9HYPH</name>
<evidence type="ECO:0000313" key="1">
    <source>
        <dbReference type="EMBL" id="MER9286406.1"/>
    </source>
</evidence>
<protein>
    <submittedName>
        <fullName evidence="1">Phage tail length tape measure family protein</fullName>
    </submittedName>
</protein>
<comment type="caution">
    <text evidence="1">The sequence shown here is derived from an EMBL/GenBank/DDBJ whole genome shotgun (WGS) entry which is preliminary data.</text>
</comment>
<sequence>MADIAEIGFRADTSELVDARSKMEALAPAATKLARASDQVTASVGAAGGAAQRAATGVTELKTANTAAAAAANTKRTAVVAAAAADTRATGAAEAAAAATMAQGEAADAAAAKLLKMRNAANQNSASLGAMKANTANIAAQFQDIGVTAAMGMNPLQIALQQGTQLSSVFASMKPAEAVKALGAAFGALFGVVSLATIGIVAIIATLVQFVNWASFAKDALNAFADILPTIAPYVATIGAVLAVAFGPTIAASIWAVAGAIVDGLMAAIIAIVATIGAVPILIGALIAGLFIFRDEIASVLGVDLIDLVKGAINGMIGGFVGGYRAIIAVWSLLPGAMKDLAYQAGNALIKGIEFGVNAAISMVTGLYNKIADLAHAQHIELSVEIPKLSNPNAGAAAGVLADATAAAKSAAGVDYVGAAYDFVGNMAQKAAGKVRGLADAIDLTDAKKKKAKGGKTEGEKFEDIVNGAERSIATLQAERDAIGLSEIATAKLKYETQLLNEAKQKNISLSPTQRAQLIGLAGDMASLEVQTKKVKEAFEFAKDLTKGFFSDFEQGIVNGEGFWKSFGDAALNALNKIVDKLLNDVIDALFQVNSAAAGGSGGGFLGMLGSIFGSVFGGGGSDPGIISALGLAKGGQFGNGGMKFAKGGDFTNSIVSRSTPFSFANGTALGEMGEAGPEAIMPLKRMGNGDMGVAAIMPQGAANQNSGPQRPGTLRVDVSGARGNAEIQEMVRQGVEAGLDQYDTYALPARVNQIAADPRGR</sequence>
<dbReference type="EMBL" id="JAMYRI010000012">
    <property type="protein sequence ID" value="MER9286406.1"/>
    <property type="molecule type" value="Genomic_DNA"/>
</dbReference>
<organism evidence="1 2">
    <name type="scientific">Mesorhizobium australicum</name>
    <dbReference type="NCBI Taxonomy" id="536018"/>
    <lineage>
        <taxon>Bacteria</taxon>
        <taxon>Pseudomonadati</taxon>
        <taxon>Pseudomonadota</taxon>
        <taxon>Alphaproteobacteria</taxon>
        <taxon>Hyphomicrobiales</taxon>
        <taxon>Phyllobacteriaceae</taxon>
        <taxon>Mesorhizobium</taxon>
    </lineage>
</organism>
<accession>A0ACC6T3G3</accession>
<reference evidence="1 2" key="1">
    <citation type="journal article" date="2024" name="Proc. Natl. Acad. Sci. U.S.A.">
        <title>The evolutionary genomics of adaptation to stress in wild rhizobium bacteria.</title>
        <authorList>
            <person name="Kehlet-Delgado H."/>
            <person name="Montoya A.P."/>
            <person name="Jensen K.T."/>
            <person name="Wendlandt C.E."/>
            <person name="Dexheimer C."/>
            <person name="Roberts M."/>
            <person name="Torres Martinez L."/>
            <person name="Friesen M.L."/>
            <person name="Griffitts J.S."/>
            <person name="Porter S.S."/>
        </authorList>
    </citation>
    <scope>NUCLEOTIDE SEQUENCE [LARGE SCALE GENOMIC DNA]</scope>
    <source>
        <strain evidence="1 2">M0468</strain>
    </source>
</reference>
<gene>
    <name evidence="1" type="ORF">NKI81_20980</name>
</gene>
<proteinExistence type="predicted"/>
<evidence type="ECO:0000313" key="2">
    <source>
        <dbReference type="Proteomes" id="UP001480082"/>
    </source>
</evidence>
<dbReference type="Proteomes" id="UP001480082">
    <property type="component" value="Unassembled WGS sequence"/>
</dbReference>